<dbReference type="OrthoDB" id="3365519at2759"/>
<proteinExistence type="predicted"/>
<evidence type="ECO:0000313" key="2">
    <source>
        <dbReference type="Proteomes" id="UP000886523"/>
    </source>
</evidence>
<evidence type="ECO:0000313" key="1">
    <source>
        <dbReference type="EMBL" id="KAF9519759.1"/>
    </source>
</evidence>
<accession>A0A9P6E1M4</accession>
<dbReference type="Proteomes" id="UP000886523">
    <property type="component" value="Unassembled WGS sequence"/>
</dbReference>
<gene>
    <name evidence="1" type="ORF">BS47DRAFT_1358062</name>
</gene>
<organism evidence="1 2">
    <name type="scientific">Hydnum rufescens UP504</name>
    <dbReference type="NCBI Taxonomy" id="1448309"/>
    <lineage>
        <taxon>Eukaryota</taxon>
        <taxon>Fungi</taxon>
        <taxon>Dikarya</taxon>
        <taxon>Basidiomycota</taxon>
        <taxon>Agaricomycotina</taxon>
        <taxon>Agaricomycetes</taxon>
        <taxon>Cantharellales</taxon>
        <taxon>Hydnaceae</taxon>
        <taxon>Hydnum</taxon>
    </lineage>
</organism>
<dbReference type="AlphaFoldDB" id="A0A9P6E1M4"/>
<protein>
    <submittedName>
        <fullName evidence="1">Uncharacterized protein</fullName>
    </submittedName>
</protein>
<name>A0A9P6E1M4_9AGAM</name>
<keyword evidence="2" id="KW-1185">Reference proteome</keyword>
<comment type="caution">
    <text evidence="1">The sequence shown here is derived from an EMBL/GenBank/DDBJ whole genome shotgun (WGS) entry which is preliminary data.</text>
</comment>
<sequence length="102" mass="11439">MGSSMNQLMMQGTWQMLSANEVLEEKSRHEIGHPYKFWSPLFKMAHAPLLQVFVPSPKGQWLSDENIIQCEEELQLAGVTPLLKVGDVVWDIAVGNEGNLGM</sequence>
<reference evidence="1" key="1">
    <citation type="journal article" date="2020" name="Nat. Commun.">
        <title>Large-scale genome sequencing of mycorrhizal fungi provides insights into the early evolution of symbiotic traits.</title>
        <authorList>
            <person name="Miyauchi S."/>
            <person name="Kiss E."/>
            <person name="Kuo A."/>
            <person name="Drula E."/>
            <person name="Kohler A."/>
            <person name="Sanchez-Garcia M."/>
            <person name="Morin E."/>
            <person name="Andreopoulos B."/>
            <person name="Barry K.W."/>
            <person name="Bonito G."/>
            <person name="Buee M."/>
            <person name="Carver A."/>
            <person name="Chen C."/>
            <person name="Cichocki N."/>
            <person name="Clum A."/>
            <person name="Culley D."/>
            <person name="Crous P.W."/>
            <person name="Fauchery L."/>
            <person name="Girlanda M."/>
            <person name="Hayes R.D."/>
            <person name="Keri Z."/>
            <person name="LaButti K."/>
            <person name="Lipzen A."/>
            <person name="Lombard V."/>
            <person name="Magnuson J."/>
            <person name="Maillard F."/>
            <person name="Murat C."/>
            <person name="Nolan M."/>
            <person name="Ohm R.A."/>
            <person name="Pangilinan J."/>
            <person name="Pereira M.F."/>
            <person name="Perotto S."/>
            <person name="Peter M."/>
            <person name="Pfister S."/>
            <person name="Riley R."/>
            <person name="Sitrit Y."/>
            <person name="Stielow J.B."/>
            <person name="Szollosi G."/>
            <person name="Zifcakova L."/>
            <person name="Stursova M."/>
            <person name="Spatafora J.W."/>
            <person name="Tedersoo L."/>
            <person name="Vaario L.M."/>
            <person name="Yamada A."/>
            <person name="Yan M."/>
            <person name="Wang P."/>
            <person name="Xu J."/>
            <person name="Bruns T."/>
            <person name="Baldrian P."/>
            <person name="Vilgalys R."/>
            <person name="Dunand C."/>
            <person name="Henrissat B."/>
            <person name="Grigoriev I.V."/>
            <person name="Hibbett D."/>
            <person name="Nagy L.G."/>
            <person name="Martin F.M."/>
        </authorList>
    </citation>
    <scope>NUCLEOTIDE SEQUENCE</scope>
    <source>
        <strain evidence="1">UP504</strain>
    </source>
</reference>
<dbReference type="EMBL" id="MU128916">
    <property type="protein sequence ID" value="KAF9519759.1"/>
    <property type="molecule type" value="Genomic_DNA"/>
</dbReference>